<keyword evidence="2" id="KW-1185">Reference proteome</keyword>
<organism evidence="1 2">
    <name type="scientific">Posidoniimonas corsicana</name>
    <dbReference type="NCBI Taxonomy" id="1938618"/>
    <lineage>
        <taxon>Bacteria</taxon>
        <taxon>Pseudomonadati</taxon>
        <taxon>Planctomycetota</taxon>
        <taxon>Planctomycetia</taxon>
        <taxon>Pirellulales</taxon>
        <taxon>Lacipirellulaceae</taxon>
        <taxon>Posidoniimonas</taxon>
    </lineage>
</organism>
<dbReference type="Pfam" id="PF13692">
    <property type="entry name" value="Glyco_trans_1_4"/>
    <property type="match status" value="1"/>
</dbReference>
<keyword evidence="1" id="KW-0328">Glycosyltransferase</keyword>
<reference evidence="1 2" key="1">
    <citation type="submission" date="2019-02" db="EMBL/GenBank/DDBJ databases">
        <title>Deep-cultivation of Planctomycetes and their phenomic and genomic characterization uncovers novel biology.</title>
        <authorList>
            <person name="Wiegand S."/>
            <person name="Jogler M."/>
            <person name="Boedeker C."/>
            <person name="Pinto D."/>
            <person name="Vollmers J."/>
            <person name="Rivas-Marin E."/>
            <person name="Kohn T."/>
            <person name="Peeters S.H."/>
            <person name="Heuer A."/>
            <person name="Rast P."/>
            <person name="Oberbeckmann S."/>
            <person name="Bunk B."/>
            <person name="Jeske O."/>
            <person name="Meyerdierks A."/>
            <person name="Storesund J.E."/>
            <person name="Kallscheuer N."/>
            <person name="Luecker S."/>
            <person name="Lage O.M."/>
            <person name="Pohl T."/>
            <person name="Merkel B.J."/>
            <person name="Hornburger P."/>
            <person name="Mueller R.-W."/>
            <person name="Bruemmer F."/>
            <person name="Labrenz M."/>
            <person name="Spormann A.M."/>
            <person name="Op Den Camp H."/>
            <person name="Overmann J."/>
            <person name="Amann R."/>
            <person name="Jetten M.S.M."/>
            <person name="Mascher T."/>
            <person name="Medema M.H."/>
            <person name="Devos D.P."/>
            <person name="Kaster A.-K."/>
            <person name="Ovreas L."/>
            <person name="Rohde M."/>
            <person name="Galperin M.Y."/>
            <person name="Jogler C."/>
        </authorList>
    </citation>
    <scope>NUCLEOTIDE SEQUENCE [LARGE SCALE GENOMIC DNA]</scope>
    <source>
        <strain evidence="1 2">KOR34</strain>
    </source>
</reference>
<gene>
    <name evidence="1" type="primary">tuaH</name>
    <name evidence="1" type="ORF">KOR34_36030</name>
</gene>
<evidence type="ECO:0000313" key="1">
    <source>
        <dbReference type="EMBL" id="TWT33769.1"/>
    </source>
</evidence>
<dbReference type="SUPFAM" id="SSF53756">
    <property type="entry name" value="UDP-Glycosyltransferase/glycogen phosphorylase"/>
    <property type="match status" value="1"/>
</dbReference>
<evidence type="ECO:0000313" key="2">
    <source>
        <dbReference type="Proteomes" id="UP000316714"/>
    </source>
</evidence>
<accession>A0A5C5V783</accession>
<dbReference type="AlphaFoldDB" id="A0A5C5V783"/>
<comment type="caution">
    <text evidence="1">The sequence shown here is derived from an EMBL/GenBank/DDBJ whole genome shotgun (WGS) entry which is preliminary data.</text>
</comment>
<proteinExistence type="predicted"/>
<dbReference type="Gene3D" id="3.40.50.2000">
    <property type="entry name" value="Glycogen Phosphorylase B"/>
    <property type="match status" value="1"/>
</dbReference>
<dbReference type="Proteomes" id="UP000316714">
    <property type="component" value="Unassembled WGS sequence"/>
</dbReference>
<name>A0A5C5V783_9BACT</name>
<protein>
    <submittedName>
        <fullName evidence="1">Putative teichuronic acid biosynthesis glycosyltransferase TuaH</fullName>
        <ecNumber evidence="1">2.4.-.-</ecNumber>
    </submittedName>
</protein>
<keyword evidence="1" id="KW-0808">Transferase</keyword>
<sequence length="381" mass="41875">MKSLVVFSDDWGRHPSSCQHLVKRLPADCEVLWVNTIGTRAPKVDLSTVCRAAGKIREWVGGDQRGSDPACTESGPSVLSPLMWPWFSRPADRWINKKMLVRAVNQAAAHLPRPLVAVTTLPIVADLTDSLDVDSWLYYCVDDLSLWPGLDGTTLREMESKLVERVDHVVTVSQTLQQRMGELGRESTLITHGVELDLWKASAIEPPVARSGPSAPQAVFWGLIDGRLETEWVLALADRLDRGSVVLVGPIETIDKRLRSHPRVSTTGAVAYESLPGIARSASVLVMPYKDLPVTRSMQPLKLKEYLATGLPVVARDLPATSEWSDCLDLVSTRDDFVDAVANRIDGGISAAQAAARVRLEQEGWEAKARSFLVEIERAAC</sequence>
<dbReference type="EMBL" id="SIHJ01000002">
    <property type="protein sequence ID" value="TWT33769.1"/>
    <property type="molecule type" value="Genomic_DNA"/>
</dbReference>
<dbReference type="EC" id="2.4.-.-" evidence="1"/>
<dbReference type="GO" id="GO:0016757">
    <property type="term" value="F:glycosyltransferase activity"/>
    <property type="evidence" value="ECO:0007669"/>
    <property type="project" value="UniProtKB-KW"/>
</dbReference>